<keyword evidence="5 8" id="KW-0378">Hydrolase</keyword>
<proteinExistence type="inferred from homology"/>
<accession>A0ABR3V5Y5</accession>
<keyword evidence="2" id="KW-0719">Serine esterase</keyword>
<evidence type="ECO:0000256" key="5">
    <source>
        <dbReference type="ARBA" id="ARBA00022801"/>
    </source>
</evidence>
<evidence type="ECO:0000256" key="8">
    <source>
        <dbReference type="RuleBase" id="RU361238"/>
    </source>
</evidence>
<keyword evidence="4" id="KW-0732">Signal</keyword>
<evidence type="ECO:0000256" key="1">
    <source>
        <dbReference type="ARBA" id="ARBA00006249"/>
    </source>
</evidence>
<evidence type="ECO:0000256" key="6">
    <source>
        <dbReference type="ARBA" id="ARBA00022837"/>
    </source>
</evidence>
<dbReference type="Pfam" id="PF07519">
    <property type="entry name" value="Tannase"/>
    <property type="match status" value="1"/>
</dbReference>
<dbReference type="Proteomes" id="UP001583172">
    <property type="component" value="Unassembled WGS sequence"/>
</dbReference>
<keyword evidence="10" id="KW-1185">Reference proteome</keyword>
<sequence length="569" mass="60352">MSINPDSTGAVDASNLLWQSNPLCVTVSPSCPSIMTDYSLAASCRPSTFSNITFFGGEVLDIQATLITNYTAYAPEALRLTAPAVTLTEATFCNVTIAYTHPGQDDRLTVETWLPVENPGWNGRLEAVGGGGWAAGRLAGFSYGTMTGALADGFATTTTDGGVSSENGFDPSSWVLNSPGNVNWLDLNNFAFVSLKEQAIIGKAVITSFYGRGPSYSYWNGCSQGGRQGLQLAQRYPDAYDGIVAGAPGLYLTRVAASLYWPQQVMNNLQAWPYGCELDALSAAATAACDGLDGVIDGAISASADECLAAFDPFTVVGTPVENCRQAGNRTVEISRAAAAVVNATWHGVTTAKGKKVWHGVPPGADLSNDGADGSVPGVAVTDCSSGTCVGIPQPLTPPWFNLFLAGGDPSFDLASMTHEEYDEFVHLSRHVYRSTLETDDPDLSRFRDAGGKLITWHGLWDELIPSKGTEQYYNEVAATVSDVDGFFRHFEIPGLGHCFGRSSSNPTSLFAQLQAWVENSTAPTQSSVKLTVPDGSVHNRIICAYPKMAVLGQDGCDDPADEGCWSCV</sequence>
<dbReference type="PANTHER" id="PTHR33938">
    <property type="entry name" value="FERULOYL ESTERASE B-RELATED"/>
    <property type="match status" value="1"/>
</dbReference>
<evidence type="ECO:0000256" key="7">
    <source>
        <dbReference type="ARBA" id="ARBA00023157"/>
    </source>
</evidence>
<keyword evidence="3" id="KW-0479">Metal-binding</keyword>
<dbReference type="Gene3D" id="3.40.50.1820">
    <property type="entry name" value="alpha/beta hydrolase"/>
    <property type="match status" value="1"/>
</dbReference>
<name>A0ABR3V5Y5_HUMIN</name>
<organism evidence="9 10">
    <name type="scientific">Humicola insolens</name>
    <name type="common">Soft-rot fungus</name>
    <dbReference type="NCBI Taxonomy" id="85995"/>
    <lineage>
        <taxon>Eukaryota</taxon>
        <taxon>Fungi</taxon>
        <taxon>Dikarya</taxon>
        <taxon>Ascomycota</taxon>
        <taxon>Pezizomycotina</taxon>
        <taxon>Sordariomycetes</taxon>
        <taxon>Sordariomycetidae</taxon>
        <taxon>Sordariales</taxon>
        <taxon>Chaetomiaceae</taxon>
        <taxon>Mycothermus</taxon>
    </lineage>
</organism>
<evidence type="ECO:0000256" key="4">
    <source>
        <dbReference type="ARBA" id="ARBA00022729"/>
    </source>
</evidence>
<dbReference type="EMBL" id="JAZGSY010000321">
    <property type="protein sequence ID" value="KAL1837174.1"/>
    <property type="molecule type" value="Genomic_DNA"/>
</dbReference>
<dbReference type="InterPro" id="IPR011118">
    <property type="entry name" value="Tannase/feruloyl_esterase"/>
</dbReference>
<evidence type="ECO:0000313" key="9">
    <source>
        <dbReference type="EMBL" id="KAL1837174.1"/>
    </source>
</evidence>
<dbReference type="SUPFAM" id="SSF53474">
    <property type="entry name" value="alpha/beta-Hydrolases"/>
    <property type="match status" value="1"/>
</dbReference>
<protein>
    <recommendedName>
        <fullName evidence="8">Carboxylic ester hydrolase</fullName>
        <ecNumber evidence="8">3.1.1.-</ecNumber>
    </recommendedName>
</protein>
<keyword evidence="7" id="KW-1015">Disulfide bond</keyword>
<evidence type="ECO:0000313" key="10">
    <source>
        <dbReference type="Proteomes" id="UP001583172"/>
    </source>
</evidence>
<gene>
    <name evidence="9" type="ORF">VTJ49DRAFT_4184</name>
</gene>
<dbReference type="EC" id="3.1.1.-" evidence="8"/>
<dbReference type="PANTHER" id="PTHR33938:SF13">
    <property type="entry name" value="CARBOXYLIC ESTER HYDROLASE"/>
    <property type="match status" value="1"/>
</dbReference>
<comment type="caution">
    <text evidence="9">The sequence shown here is derived from an EMBL/GenBank/DDBJ whole genome shotgun (WGS) entry which is preliminary data.</text>
</comment>
<keyword evidence="6" id="KW-0106">Calcium</keyword>
<comment type="similarity">
    <text evidence="1 8">Belongs to the tannase family.</text>
</comment>
<evidence type="ECO:0000256" key="3">
    <source>
        <dbReference type="ARBA" id="ARBA00022723"/>
    </source>
</evidence>
<reference evidence="9 10" key="1">
    <citation type="journal article" date="2024" name="Commun. Biol.">
        <title>Comparative genomic analysis of thermophilic fungi reveals convergent evolutionary adaptations and gene losses.</title>
        <authorList>
            <person name="Steindorff A.S."/>
            <person name="Aguilar-Pontes M.V."/>
            <person name="Robinson A.J."/>
            <person name="Andreopoulos B."/>
            <person name="LaButti K."/>
            <person name="Kuo A."/>
            <person name="Mondo S."/>
            <person name="Riley R."/>
            <person name="Otillar R."/>
            <person name="Haridas S."/>
            <person name="Lipzen A."/>
            <person name="Grimwood J."/>
            <person name="Schmutz J."/>
            <person name="Clum A."/>
            <person name="Reid I.D."/>
            <person name="Moisan M.C."/>
            <person name="Butler G."/>
            <person name="Nguyen T.T.M."/>
            <person name="Dewar K."/>
            <person name="Conant G."/>
            <person name="Drula E."/>
            <person name="Henrissat B."/>
            <person name="Hansel C."/>
            <person name="Singer S."/>
            <person name="Hutchinson M.I."/>
            <person name="de Vries R.P."/>
            <person name="Natvig D.O."/>
            <person name="Powell A.J."/>
            <person name="Tsang A."/>
            <person name="Grigoriev I.V."/>
        </authorList>
    </citation>
    <scope>NUCLEOTIDE SEQUENCE [LARGE SCALE GENOMIC DNA]</scope>
    <source>
        <strain evidence="9 10">CBS 620.91</strain>
    </source>
</reference>
<evidence type="ECO:0000256" key="2">
    <source>
        <dbReference type="ARBA" id="ARBA00022487"/>
    </source>
</evidence>
<dbReference type="InterPro" id="IPR029058">
    <property type="entry name" value="AB_hydrolase_fold"/>
</dbReference>